<dbReference type="AlphaFoldDB" id="A0AAW0FBK3"/>
<dbReference type="Gene3D" id="3.30.1370.50">
    <property type="entry name" value="R3H-like domain"/>
    <property type="match status" value="1"/>
</dbReference>
<organism evidence="2 3">
    <name type="scientific">Cerrena zonata</name>
    <dbReference type="NCBI Taxonomy" id="2478898"/>
    <lineage>
        <taxon>Eukaryota</taxon>
        <taxon>Fungi</taxon>
        <taxon>Dikarya</taxon>
        <taxon>Basidiomycota</taxon>
        <taxon>Agaricomycotina</taxon>
        <taxon>Agaricomycetes</taxon>
        <taxon>Polyporales</taxon>
        <taxon>Cerrenaceae</taxon>
        <taxon>Cerrena</taxon>
    </lineage>
</organism>
<dbReference type="Pfam" id="PF01424">
    <property type="entry name" value="R3H"/>
    <property type="match status" value="1"/>
</dbReference>
<feature type="domain" description="R3H" evidence="1">
    <location>
        <begin position="81"/>
        <end position="146"/>
    </location>
</feature>
<evidence type="ECO:0000313" key="3">
    <source>
        <dbReference type="Proteomes" id="UP001385951"/>
    </source>
</evidence>
<evidence type="ECO:0000259" key="1">
    <source>
        <dbReference type="PROSITE" id="PS51061"/>
    </source>
</evidence>
<dbReference type="EMBL" id="JASBNA010000067">
    <property type="protein sequence ID" value="KAK7678780.1"/>
    <property type="molecule type" value="Genomic_DNA"/>
</dbReference>
<dbReference type="SMART" id="SM00393">
    <property type="entry name" value="R3H"/>
    <property type="match status" value="1"/>
</dbReference>
<comment type="caution">
    <text evidence="2">The sequence shown here is derived from an EMBL/GenBank/DDBJ whole genome shotgun (WGS) entry which is preliminary data.</text>
</comment>
<keyword evidence="3" id="KW-1185">Reference proteome</keyword>
<dbReference type="InterPro" id="IPR036867">
    <property type="entry name" value="R3H_dom_sf"/>
</dbReference>
<dbReference type="SUPFAM" id="SSF82708">
    <property type="entry name" value="R3H domain"/>
    <property type="match status" value="1"/>
</dbReference>
<protein>
    <recommendedName>
        <fullName evidence="1">R3H domain-containing protein</fullName>
    </recommendedName>
</protein>
<name>A0AAW0FBK3_9APHY</name>
<dbReference type="PROSITE" id="PS51061">
    <property type="entry name" value="R3H"/>
    <property type="match status" value="1"/>
</dbReference>
<dbReference type="Proteomes" id="UP001385951">
    <property type="component" value="Unassembled WGS sequence"/>
</dbReference>
<evidence type="ECO:0000313" key="2">
    <source>
        <dbReference type="EMBL" id="KAK7678780.1"/>
    </source>
</evidence>
<sequence length="314" mass="36238">MSPAEKFALLIRPVVTNVQEFVLYNVLKVFTLPLSLVKQFVIRDAELKAAFGVQETNENPYPESVTKVYERQRAWCSKIELTMLDFISDYEDEVASGISNPKKLFHFGKMNKPQRAFVHALAETYKLYSESQDPEPNRSVFVVITKSTTKPDIKIEPAILKDEELRQKQVREKELQQLADDDAYFNAIVIQDVFFGIVKEDIEKAVDSIMSSFKHKDAISMPTLQWMTESTYILYDKASYKEMNLDRENILYMLMKSSKQKLRDELIAFDCKLCMVDEAANTILKIDENSVVPQRNEVIKEKQSLNSFDALAIE</sequence>
<dbReference type="GO" id="GO:0003676">
    <property type="term" value="F:nucleic acid binding"/>
    <property type="evidence" value="ECO:0007669"/>
    <property type="project" value="UniProtKB-UniRule"/>
</dbReference>
<proteinExistence type="predicted"/>
<reference evidence="2 3" key="1">
    <citation type="submission" date="2022-09" db="EMBL/GenBank/DDBJ databases">
        <authorList>
            <person name="Palmer J.M."/>
        </authorList>
    </citation>
    <scope>NUCLEOTIDE SEQUENCE [LARGE SCALE GENOMIC DNA]</scope>
    <source>
        <strain evidence="2 3">DSM 7382</strain>
    </source>
</reference>
<accession>A0AAW0FBK3</accession>
<dbReference type="InterPro" id="IPR001374">
    <property type="entry name" value="R3H_dom"/>
</dbReference>
<gene>
    <name evidence="2" type="ORF">QCA50_018215</name>
</gene>